<name>A0A2S6FJX7_9PSED</name>
<evidence type="ECO:0000313" key="2">
    <source>
        <dbReference type="Proteomes" id="UP000238541"/>
    </source>
</evidence>
<dbReference type="InterPro" id="IPR006626">
    <property type="entry name" value="PbH1"/>
</dbReference>
<reference evidence="2" key="1">
    <citation type="submission" date="2017-06" db="EMBL/GenBank/DDBJ databases">
        <authorList>
            <person name="Furmanczyk E.M."/>
        </authorList>
    </citation>
    <scope>NUCLEOTIDE SEQUENCE [LARGE SCALE GENOMIC DNA]</scope>
    <source>
        <strain evidence="2">AP3_16</strain>
    </source>
</reference>
<organism evidence="1 2">
    <name type="scientific">Pseudomonas laurylsulfatiphila</name>
    <dbReference type="NCBI Taxonomy" id="2011015"/>
    <lineage>
        <taxon>Bacteria</taxon>
        <taxon>Pseudomonadati</taxon>
        <taxon>Pseudomonadota</taxon>
        <taxon>Gammaproteobacteria</taxon>
        <taxon>Pseudomonadales</taxon>
        <taxon>Pseudomonadaceae</taxon>
        <taxon>Pseudomonas</taxon>
    </lineage>
</organism>
<protein>
    <submittedName>
        <fullName evidence="1">Uncharacterized protein</fullName>
    </submittedName>
</protein>
<dbReference type="SMART" id="SM00710">
    <property type="entry name" value="PbH1"/>
    <property type="match status" value="5"/>
</dbReference>
<dbReference type="Proteomes" id="UP000238541">
    <property type="component" value="Unassembled WGS sequence"/>
</dbReference>
<dbReference type="EMBL" id="NIRS01000004">
    <property type="protein sequence ID" value="PPK37758.1"/>
    <property type="molecule type" value="Genomic_DNA"/>
</dbReference>
<proteinExistence type="predicted"/>
<comment type="caution">
    <text evidence="1">The sequence shown here is derived from an EMBL/GenBank/DDBJ whole genome shotgun (WGS) entry which is preliminary data.</text>
</comment>
<gene>
    <name evidence="1" type="ORF">CD175_15985</name>
</gene>
<dbReference type="SUPFAM" id="SSF51126">
    <property type="entry name" value="Pectin lyase-like"/>
    <property type="match status" value="1"/>
</dbReference>
<dbReference type="AlphaFoldDB" id="A0A2S6FJX7"/>
<dbReference type="InterPro" id="IPR011050">
    <property type="entry name" value="Pectin_lyase_fold/virulence"/>
</dbReference>
<accession>A0A2S6FJX7</accession>
<sequence length="466" mass="49908">MRSNTWLIIDGTLKFADQRETLSTDHLLMCGDAGDSRVDISISGFGTIDGNYQNRQSFAPTSGAYLLLARETKKLRIAPGLKFINAPSSAIVGVACIDAIVAGADLRYIREHGVYFSTDSNGIKILSNILNDLAVGNAYCSDAVKLRNNCSNFVIQGNTLNEAPLTTPNVVRGIVLDDSDNVSPINHAICHDGKILDNTMLGLSTGIWFKGSLVDAARADSLFDMRVEVSRNTFEAKTSSPLFAGILDRVRKVDLNDNTWRNFSAGIYGGGVGDIALRRNKIKHATGVSGDGIRMLDTVYNDTETSSRARGDVTLVDNEVTGYNGVGALLTVANACDELKRNKIVSQGRAVSYQDYGLSTAPTSGRQVVDLSDNPRLTSTGVGVAAVFLNTRTAVTVQYLVADNIVTSESVGIACSVAQNSLAITNQIDAPIPVSVDTSATVFRKRDYGTGGPIEKIINSPKNEQR</sequence>
<evidence type="ECO:0000313" key="1">
    <source>
        <dbReference type="EMBL" id="PPK37758.1"/>
    </source>
</evidence>
<keyword evidence="2" id="KW-1185">Reference proteome</keyword>